<keyword evidence="3" id="KW-1185">Reference proteome</keyword>
<evidence type="ECO:0000313" key="2">
    <source>
        <dbReference type="EMBL" id="KAG7303765.1"/>
    </source>
</evidence>
<evidence type="ECO:0000256" key="1">
    <source>
        <dbReference type="SAM" id="MobiDB-lite"/>
    </source>
</evidence>
<comment type="caution">
    <text evidence="2">The sequence shown here is derived from an EMBL/GenBank/DDBJ whole genome shotgun (WGS) entry which is preliminary data.</text>
</comment>
<accession>A0ABQ7QG52</accession>
<sequence length="81" mass="8923">MGTCARSGWTSVRFAILRTVCQFEFIRSFESRGTESASRDSSGGNGGERHSVPGSRSVRTLVCGIISVPECILWNIEIYHL</sequence>
<organism evidence="2 3">
    <name type="scientific">Plutella xylostella</name>
    <name type="common">Diamondback moth</name>
    <name type="synonym">Plutella maculipennis</name>
    <dbReference type="NCBI Taxonomy" id="51655"/>
    <lineage>
        <taxon>Eukaryota</taxon>
        <taxon>Metazoa</taxon>
        <taxon>Ecdysozoa</taxon>
        <taxon>Arthropoda</taxon>
        <taxon>Hexapoda</taxon>
        <taxon>Insecta</taxon>
        <taxon>Pterygota</taxon>
        <taxon>Neoptera</taxon>
        <taxon>Endopterygota</taxon>
        <taxon>Lepidoptera</taxon>
        <taxon>Glossata</taxon>
        <taxon>Ditrysia</taxon>
        <taxon>Yponomeutoidea</taxon>
        <taxon>Plutellidae</taxon>
        <taxon>Plutella</taxon>
    </lineage>
</organism>
<dbReference type="Proteomes" id="UP000823941">
    <property type="component" value="Chromosome 16"/>
</dbReference>
<evidence type="ECO:0008006" key="4">
    <source>
        <dbReference type="Google" id="ProtNLM"/>
    </source>
</evidence>
<reference evidence="2 3" key="1">
    <citation type="submission" date="2021-06" db="EMBL/GenBank/DDBJ databases">
        <title>A haploid diamondback moth (Plutella xylostella L.) genome assembly resolves 31 chromosomes and identifies a diamide resistance mutation.</title>
        <authorList>
            <person name="Ward C.M."/>
            <person name="Perry K.D."/>
            <person name="Baker G."/>
            <person name="Powis K."/>
            <person name="Heckel D.G."/>
            <person name="Baxter S.W."/>
        </authorList>
    </citation>
    <scope>NUCLEOTIDE SEQUENCE [LARGE SCALE GENOMIC DNA]</scope>
    <source>
        <strain evidence="2 3">LV</strain>
        <tissue evidence="2">Single pupa</tissue>
    </source>
</reference>
<name>A0ABQ7QG52_PLUXY</name>
<dbReference type="EMBL" id="JAHIBW010000016">
    <property type="protein sequence ID" value="KAG7303765.1"/>
    <property type="molecule type" value="Genomic_DNA"/>
</dbReference>
<feature type="region of interest" description="Disordered" evidence="1">
    <location>
        <begin position="31"/>
        <end position="54"/>
    </location>
</feature>
<protein>
    <recommendedName>
        <fullName evidence="4">Secreted protein</fullName>
    </recommendedName>
</protein>
<gene>
    <name evidence="2" type="ORF">JYU34_012341</name>
</gene>
<evidence type="ECO:0000313" key="3">
    <source>
        <dbReference type="Proteomes" id="UP000823941"/>
    </source>
</evidence>
<proteinExistence type="predicted"/>